<feature type="transmembrane region" description="Helical" evidence="16">
    <location>
        <begin position="113"/>
        <end position="136"/>
    </location>
</feature>
<keyword evidence="6" id="KW-0808">Transferase</keyword>
<dbReference type="SMART" id="SM00387">
    <property type="entry name" value="HATPase_c"/>
    <property type="match status" value="1"/>
</dbReference>
<evidence type="ECO:0000313" key="18">
    <source>
        <dbReference type="Proteomes" id="UP000515275"/>
    </source>
</evidence>
<dbReference type="InterPro" id="IPR003660">
    <property type="entry name" value="HAMP_dom"/>
</dbReference>
<dbReference type="PROSITE" id="PS50109">
    <property type="entry name" value="HIS_KIN"/>
    <property type="match status" value="1"/>
</dbReference>
<name>A0A7G7YPP0_9CORY</name>
<comment type="subcellular location">
    <subcellularLocation>
        <location evidence="2">Cell membrane</location>
        <topology evidence="2">Multi-pass membrane protein</topology>
    </subcellularLocation>
</comment>
<dbReference type="CDD" id="cd00082">
    <property type="entry name" value="HisKA"/>
    <property type="match status" value="1"/>
</dbReference>
<sequence length="687" mass="75177">MFTFSACVRRLNTTRTIHISSRLSAVSATRLANNHVPSRADKNIEEKRGEPSKRSTVAHVTEVLHPHPEWVLHNAPRGPKEAFLSFLRSPRHTTKWLCSTLLLRWRTSIQMRVIGSVFLSSTLVILVLGFVLINFVGQQLLNQKYATATEEIDRARAVVEEQVDSMDASNPTSVRLTSARAALSDRQGGMDQSRSEVYEPILIAHSVSSDDETIVPDTAEVPDSLRRFIQQGQVAYQYSTMEGAAGPYKALIIGSPVSADISGLELYLVLPLDAEESTLALMRGLLSAGGIVLLVLLVVIAWVFSQQLTVPIRTASSIAARFAAGHLRERMVVDGQDEVARLATSFNDMAEKISTQIHNLEEFGSLQRQFTSDVSHELRTPLTTVRMAADLIHDNVDNLDPITARASTLMNKELERFETLLGDLLEISRHDAGVANLSRERVDVRGVVRSTLAQVRAIAEDVGTSFNVNLPEEPVQVEIDSRRVERILRNLMGNAVDHCEGKPIDVTMAVGKDSLAITVVDHGVGLKPGEEDLVFQRFWRSDPSRERRTGGTGLGLAIAKEDAQLHGGRLEATGEPGVGSCFRLTLPLEAGAQVRESPLPLKVLPSVQPTTLLEPETSGDGDAVALNNKEIKELPEGYGEESCGEPEKTKGHGEDERATTHGEDERATTHGEDERATTCGEGKEDES</sequence>
<dbReference type="EC" id="2.7.13.3" evidence="3"/>
<dbReference type="FunFam" id="1.10.287.130:FF:000010">
    <property type="entry name" value="Two-component sensor histidine kinase"/>
    <property type="match status" value="1"/>
</dbReference>
<evidence type="ECO:0000256" key="11">
    <source>
        <dbReference type="ARBA" id="ARBA00022989"/>
    </source>
</evidence>
<dbReference type="PROSITE" id="PS50885">
    <property type="entry name" value="HAMP"/>
    <property type="match status" value="1"/>
</dbReference>
<dbReference type="InterPro" id="IPR036097">
    <property type="entry name" value="HisK_dim/P_sf"/>
</dbReference>
<comment type="catalytic activity">
    <reaction evidence="1">
        <text>ATP + protein L-histidine = ADP + protein N-phospho-L-histidine.</text>
        <dbReference type="EC" id="2.7.13.3"/>
    </reaction>
</comment>
<dbReference type="Proteomes" id="UP000515275">
    <property type="component" value="Chromosome"/>
</dbReference>
<dbReference type="GO" id="GO:0005886">
    <property type="term" value="C:plasma membrane"/>
    <property type="evidence" value="ECO:0007669"/>
    <property type="project" value="UniProtKB-SubCell"/>
</dbReference>
<dbReference type="SUPFAM" id="SSF55874">
    <property type="entry name" value="ATPase domain of HSP90 chaperone/DNA topoisomerase II/histidine kinase"/>
    <property type="match status" value="1"/>
</dbReference>
<evidence type="ECO:0000256" key="15">
    <source>
        <dbReference type="SAM" id="MobiDB-lite"/>
    </source>
</evidence>
<evidence type="ECO:0000256" key="4">
    <source>
        <dbReference type="ARBA" id="ARBA00022475"/>
    </source>
</evidence>
<proteinExistence type="predicted"/>
<evidence type="ECO:0000256" key="16">
    <source>
        <dbReference type="SAM" id="Phobius"/>
    </source>
</evidence>
<dbReference type="Gene3D" id="1.10.287.130">
    <property type="match status" value="1"/>
</dbReference>
<dbReference type="CDD" id="cd00075">
    <property type="entry name" value="HATPase"/>
    <property type="match status" value="1"/>
</dbReference>
<keyword evidence="18" id="KW-1185">Reference proteome</keyword>
<dbReference type="Pfam" id="PF02518">
    <property type="entry name" value="HATPase_c"/>
    <property type="match status" value="1"/>
</dbReference>
<organism evidence="17 18">
    <name type="scientific">Corynebacterium anserum</name>
    <dbReference type="NCBI Taxonomy" id="2684406"/>
    <lineage>
        <taxon>Bacteria</taxon>
        <taxon>Bacillati</taxon>
        <taxon>Actinomycetota</taxon>
        <taxon>Actinomycetes</taxon>
        <taxon>Mycobacteriales</taxon>
        <taxon>Corynebacteriaceae</taxon>
        <taxon>Corynebacterium</taxon>
    </lineage>
</organism>
<keyword evidence="5" id="KW-0597">Phosphoprotein</keyword>
<dbReference type="GO" id="GO:0005524">
    <property type="term" value="F:ATP binding"/>
    <property type="evidence" value="ECO:0007669"/>
    <property type="project" value="UniProtKB-KW"/>
</dbReference>
<evidence type="ECO:0000256" key="2">
    <source>
        <dbReference type="ARBA" id="ARBA00004651"/>
    </source>
</evidence>
<dbReference type="EMBL" id="CP046883">
    <property type="protein sequence ID" value="QNH96460.1"/>
    <property type="molecule type" value="Genomic_DNA"/>
</dbReference>
<dbReference type="InterPro" id="IPR003594">
    <property type="entry name" value="HATPase_dom"/>
</dbReference>
<dbReference type="SMART" id="SM00304">
    <property type="entry name" value="HAMP"/>
    <property type="match status" value="1"/>
</dbReference>
<dbReference type="PRINTS" id="PR00344">
    <property type="entry name" value="BCTRLSENSOR"/>
</dbReference>
<protein>
    <recommendedName>
        <fullName evidence="14">Sensor histidine kinase MtrB</fullName>
        <ecNumber evidence="3">2.7.13.3</ecNumber>
    </recommendedName>
</protein>
<dbReference type="InterPro" id="IPR004358">
    <property type="entry name" value="Sig_transdc_His_kin-like_C"/>
</dbReference>
<dbReference type="InterPro" id="IPR047669">
    <property type="entry name" value="MtrAB_MtrB"/>
</dbReference>
<feature type="compositionally biased region" description="Basic and acidic residues" evidence="15">
    <location>
        <begin position="645"/>
        <end position="676"/>
    </location>
</feature>
<gene>
    <name evidence="17" type="ORF">GP473_07150</name>
</gene>
<keyword evidence="9" id="KW-0418">Kinase</keyword>
<dbReference type="InterPro" id="IPR036890">
    <property type="entry name" value="HATPase_C_sf"/>
</dbReference>
<keyword evidence="11 16" id="KW-1133">Transmembrane helix</keyword>
<evidence type="ECO:0000256" key="10">
    <source>
        <dbReference type="ARBA" id="ARBA00022840"/>
    </source>
</evidence>
<accession>A0A7G7YPP0</accession>
<evidence type="ECO:0000256" key="12">
    <source>
        <dbReference type="ARBA" id="ARBA00023012"/>
    </source>
</evidence>
<feature type="transmembrane region" description="Helical" evidence="16">
    <location>
        <begin position="285"/>
        <end position="304"/>
    </location>
</feature>
<keyword evidence="13 16" id="KW-0472">Membrane</keyword>
<dbReference type="SUPFAM" id="SSF47384">
    <property type="entry name" value="Homodimeric domain of signal transducing histidine kinase"/>
    <property type="match status" value="1"/>
</dbReference>
<evidence type="ECO:0000256" key="3">
    <source>
        <dbReference type="ARBA" id="ARBA00012438"/>
    </source>
</evidence>
<dbReference type="SUPFAM" id="SSF158472">
    <property type="entry name" value="HAMP domain-like"/>
    <property type="match status" value="1"/>
</dbReference>
<feature type="region of interest" description="Disordered" evidence="15">
    <location>
        <begin position="611"/>
        <end position="687"/>
    </location>
</feature>
<dbReference type="Gene3D" id="6.10.340.10">
    <property type="match status" value="1"/>
</dbReference>
<dbReference type="InterPro" id="IPR003661">
    <property type="entry name" value="HisK_dim/P_dom"/>
</dbReference>
<dbReference type="PANTHER" id="PTHR43547">
    <property type="entry name" value="TWO-COMPONENT HISTIDINE KINASE"/>
    <property type="match status" value="1"/>
</dbReference>
<evidence type="ECO:0000256" key="9">
    <source>
        <dbReference type="ARBA" id="ARBA00022777"/>
    </source>
</evidence>
<keyword evidence="7 16" id="KW-0812">Transmembrane</keyword>
<dbReference type="Pfam" id="PF00512">
    <property type="entry name" value="HisKA"/>
    <property type="match status" value="1"/>
</dbReference>
<evidence type="ECO:0000256" key="6">
    <source>
        <dbReference type="ARBA" id="ARBA00022679"/>
    </source>
</evidence>
<dbReference type="PANTHER" id="PTHR43547:SF2">
    <property type="entry name" value="HYBRID SIGNAL TRANSDUCTION HISTIDINE KINASE C"/>
    <property type="match status" value="1"/>
</dbReference>
<dbReference type="Gene3D" id="3.30.565.10">
    <property type="entry name" value="Histidine kinase-like ATPase, C-terminal domain"/>
    <property type="match status" value="1"/>
</dbReference>
<keyword evidence="10" id="KW-0067">ATP-binding</keyword>
<dbReference type="AlphaFoldDB" id="A0A7G7YPP0"/>
<dbReference type="Pfam" id="PF00672">
    <property type="entry name" value="HAMP"/>
    <property type="match status" value="1"/>
</dbReference>
<dbReference type="GO" id="GO:0000155">
    <property type="term" value="F:phosphorelay sensor kinase activity"/>
    <property type="evidence" value="ECO:0007669"/>
    <property type="project" value="InterPro"/>
</dbReference>
<dbReference type="SMART" id="SM00388">
    <property type="entry name" value="HisKA"/>
    <property type="match status" value="1"/>
</dbReference>
<evidence type="ECO:0000256" key="7">
    <source>
        <dbReference type="ARBA" id="ARBA00022692"/>
    </source>
</evidence>
<reference evidence="17 18" key="1">
    <citation type="submission" date="2019-12" db="EMBL/GenBank/DDBJ databases">
        <title>Corynebacterium sp. nov., isolated from feces of the Anser Albifrons in China.</title>
        <authorList>
            <person name="Liu Q."/>
        </authorList>
    </citation>
    <scope>NUCLEOTIDE SEQUENCE [LARGE SCALE GENOMIC DNA]</scope>
    <source>
        <strain evidence="17 18">23H37-10</strain>
    </source>
</reference>
<evidence type="ECO:0000256" key="5">
    <source>
        <dbReference type="ARBA" id="ARBA00022553"/>
    </source>
</evidence>
<evidence type="ECO:0000256" key="13">
    <source>
        <dbReference type="ARBA" id="ARBA00023136"/>
    </source>
</evidence>
<dbReference type="NCBIfam" id="NF040691">
    <property type="entry name" value="MtrAB_MtrB"/>
    <property type="match status" value="1"/>
</dbReference>
<dbReference type="KEGG" id="cans:GP473_07150"/>
<keyword evidence="4" id="KW-1003">Cell membrane</keyword>
<evidence type="ECO:0000256" key="1">
    <source>
        <dbReference type="ARBA" id="ARBA00000085"/>
    </source>
</evidence>
<keyword evidence="12" id="KW-0902">Two-component regulatory system</keyword>
<dbReference type="CDD" id="cd06225">
    <property type="entry name" value="HAMP"/>
    <property type="match status" value="1"/>
</dbReference>
<evidence type="ECO:0000256" key="14">
    <source>
        <dbReference type="ARBA" id="ARBA00035305"/>
    </source>
</evidence>
<keyword evidence="8" id="KW-0547">Nucleotide-binding</keyword>
<dbReference type="FunFam" id="3.30.565.10:FF:000013">
    <property type="entry name" value="Two-component sensor histidine kinase"/>
    <property type="match status" value="1"/>
</dbReference>
<dbReference type="InterPro" id="IPR005467">
    <property type="entry name" value="His_kinase_dom"/>
</dbReference>
<evidence type="ECO:0000313" key="17">
    <source>
        <dbReference type="EMBL" id="QNH96460.1"/>
    </source>
</evidence>
<evidence type="ECO:0000256" key="8">
    <source>
        <dbReference type="ARBA" id="ARBA00022741"/>
    </source>
</evidence>